<evidence type="ECO:0000313" key="3">
    <source>
        <dbReference type="EMBL" id="APD20130.1"/>
    </source>
</evidence>
<reference evidence="3 4" key="1">
    <citation type="submission" date="2016-11" db="EMBL/GenBank/DDBJ databases">
        <title>Complete genome of the first virulent bacteriophage infecting the opportunist pathogen Serratia rubidaea.</title>
        <authorList>
            <person name="Xing S."/>
            <person name="Ma T."/>
            <person name="Zhang X."/>
            <person name="Huang Y."/>
            <person name="Mi Z."/>
            <person name="Sun Q."/>
            <person name="An X."/>
            <person name="Fan H."/>
            <person name="Wu S."/>
            <person name="Lin W."/>
            <person name="Tong Y."/>
        </authorList>
    </citation>
    <scope>NUCLEOTIDE SEQUENCE [LARGE SCALE GENOMIC DNA]</scope>
</reference>
<protein>
    <submittedName>
        <fullName evidence="3">Terminase DNA packaging enzyme small subunit</fullName>
    </submittedName>
</protein>
<dbReference type="Proteomes" id="UP000230444">
    <property type="component" value="Segment"/>
</dbReference>
<dbReference type="GeneID" id="40092504"/>
<evidence type="ECO:0000313" key="2">
    <source>
        <dbReference type="EMBL" id="ANM47222.1"/>
    </source>
</evidence>
<dbReference type="Gene3D" id="1.10.287.1060">
    <property type="entry name" value="ESAT-6-like"/>
    <property type="match status" value="1"/>
</dbReference>
<feature type="region of interest" description="Disordered" evidence="1">
    <location>
        <begin position="189"/>
        <end position="228"/>
    </location>
</feature>
<evidence type="ECO:0000313" key="4">
    <source>
        <dbReference type="Proteomes" id="UP000230444"/>
    </source>
</evidence>
<dbReference type="RefSeq" id="YP_009616023.1">
    <property type="nucleotide sequence ID" value="NC_042047.1"/>
</dbReference>
<evidence type="ECO:0000313" key="5">
    <source>
        <dbReference type="Proteomes" id="UP000231470"/>
    </source>
</evidence>
<dbReference type="InterPro" id="IPR020342">
    <property type="entry name" value="Phage_T4_Gp16_DNA-pack"/>
</dbReference>
<dbReference type="Pfam" id="PF11053">
    <property type="entry name" value="DNA_Packaging"/>
    <property type="match status" value="1"/>
</dbReference>
<dbReference type="OrthoDB" id="10261at10239"/>
<dbReference type="Proteomes" id="UP000231470">
    <property type="component" value="Segment"/>
</dbReference>
<accession>A0A1J0MGR5</accession>
<keyword evidence="5" id="KW-1185">Reference proteome</keyword>
<organism evidence="3 4">
    <name type="scientific">Serratia phage vB_Sru_IME250</name>
    <dbReference type="NCBI Taxonomy" id="1852640"/>
    <lineage>
        <taxon>Viruses</taxon>
        <taxon>Duplodnaviria</taxon>
        <taxon>Heunggongvirae</taxon>
        <taxon>Uroviricota</taxon>
        <taxon>Caudoviricetes</taxon>
        <taxon>Pantevenvirales</taxon>
        <taxon>Ackermannviridae</taxon>
        <taxon>Taipeivirus</taxon>
        <taxon>Taipeivirus IME250</taxon>
    </lineage>
</organism>
<feature type="region of interest" description="Disordered" evidence="1">
    <location>
        <begin position="145"/>
        <end position="173"/>
    </location>
</feature>
<reference evidence="2 5" key="2">
    <citation type="journal article" date="2017" name="Arch. Virol.">
        <title>First complete genome sequence of a virulent bacteriophage infecting the opportunistic pathogen Serratia rubidaea.</title>
        <authorList>
            <person name="Xing S."/>
            <person name="Ma T."/>
            <person name="Zhang X."/>
            <person name="Huang Y."/>
            <person name="Mi Z."/>
            <person name="Sun Q."/>
            <person name="An X."/>
            <person name="Fan H."/>
            <person name="Wu S."/>
            <person name="Wei L."/>
            <person name="Tong Y."/>
        </authorList>
    </citation>
    <scope>NUCLEOTIDE SEQUENCE [LARGE SCALE GENOMIC DNA]</scope>
</reference>
<proteinExistence type="predicted"/>
<dbReference type="EMBL" id="KX147096">
    <property type="protein sequence ID" value="ANM47222.1"/>
    <property type="molecule type" value="Genomic_DNA"/>
</dbReference>
<name>A0A1J0MGR5_9CAUD</name>
<dbReference type="EMBL" id="KY073123">
    <property type="protein sequence ID" value="APD20130.1"/>
    <property type="molecule type" value="Genomic_DNA"/>
</dbReference>
<dbReference type="KEGG" id="vg:40092504"/>
<feature type="compositionally biased region" description="Acidic residues" evidence="1">
    <location>
        <begin position="218"/>
        <end position="228"/>
    </location>
</feature>
<evidence type="ECO:0000256" key="1">
    <source>
        <dbReference type="SAM" id="MobiDB-lite"/>
    </source>
</evidence>
<sequence length="228" mass="25281">MSNMSERLLQTLDAVSARDEVAQDALKKTALKPGVDYDETTGEWLGDPPEGYQGFEMPPSLSEVVSKESKVPEYEDTDATTDYKRIRDTTYAMQEATMFMMGKAAELAASTEAPRAFSVFRELGELMRGLNKDLMENQKTIKDVTRDKEPPGETTVEVSESEDGTTTVKVGKTARSSRDLLQMIEKVRRDAEANRNSRVNPGEEVIDVAEEPKPEEKSEGEDDGVSEA</sequence>
<feature type="region of interest" description="Disordered" evidence="1">
    <location>
        <begin position="37"/>
        <end position="58"/>
    </location>
</feature>